<evidence type="ECO:0000256" key="8">
    <source>
        <dbReference type="SAM" id="MobiDB-lite"/>
    </source>
</evidence>
<dbReference type="CDD" id="cd15731">
    <property type="entry name" value="FYVE_LST2"/>
    <property type="match status" value="1"/>
</dbReference>
<evidence type="ECO:0000256" key="2">
    <source>
        <dbReference type="ARBA" id="ARBA00008755"/>
    </source>
</evidence>
<dbReference type="InterPro" id="IPR043269">
    <property type="entry name" value="FYVE_LST2"/>
</dbReference>
<dbReference type="FunFam" id="3.30.40.10:FF:000073">
    <property type="entry name" value="myotubularin-related protein 4 isoform X2"/>
    <property type="match status" value="1"/>
</dbReference>
<keyword evidence="6" id="KW-0862">Zinc</keyword>
<organism evidence="10 11">
    <name type="scientific">Anisakis simplex</name>
    <name type="common">Herring worm</name>
    <dbReference type="NCBI Taxonomy" id="6269"/>
    <lineage>
        <taxon>Eukaryota</taxon>
        <taxon>Metazoa</taxon>
        <taxon>Ecdysozoa</taxon>
        <taxon>Nematoda</taxon>
        <taxon>Chromadorea</taxon>
        <taxon>Rhabditida</taxon>
        <taxon>Spirurina</taxon>
        <taxon>Ascaridomorpha</taxon>
        <taxon>Ascaridoidea</taxon>
        <taxon>Anisakidae</taxon>
        <taxon>Anisakis</taxon>
        <taxon>Anisakis simplex complex</taxon>
    </lineage>
</organism>
<dbReference type="GO" id="GO:0008270">
    <property type="term" value="F:zinc ion binding"/>
    <property type="evidence" value="ECO:0007669"/>
    <property type="project" value="UniProtKB-KW"/>
</dbReference>
<feature type="compositionally biased region" description="Low complexity" evidence="8">
    <location>
        <begin position="98"/>
        <end position="109"/>
    </location>
</feature>
<dbReference type="GO" id="GO:0046856">
    <property type="term" value="P:phosphatidylinositol dephosphorylation"/>
    <property type="evidence" value="ECO:0007669"/>
    <property type="project" value="UniProtKB-ARBA"/>
</dbReference>
<dbReference type="PANTHER" id="PTHR46465:SF2">
    <property type="entry name" value="LATERAL SIGNALING TARGET PROTEIN 2 HOMOLOG"/>
    <property type="match status" value="1"/>
</dbReference>
<dbReference type="EMBL" id="UYRR01031948">
    <property type="protein sequence ID" value="VDK53450.1"/>
    <property type="molecule type" value="Genomic_DNA"/>
</dbReference>
<dbReference type="GO" id="GO:0019899">
    <property type="term" value="F:enzyme binding"/>
    <property type="evidence" value="ECO:0007669"/>
    <property type="project" value="UniProtKB-ARBA"/>
</dbReference>
<proteinExistence type="inferred from homology"/>
<dbReference type="InterPro" id="IPR011011">
    <property type="entry name" value="Znf_FYVE_PHD"/>
</dbReference>
<keyword evidence="11" id="KW-1185">Reference proteome</keyword>
<dbReference type="GO" id="GO:0004438">
    <property type="term" value="F:phosphatidylinositol-3-phosphate phosphatase activity"/>
    <property type="evidence" value="ECO:0007669"/>
    <property type="project" value="UniProtKB-ARBA"/>
</dbReference>
<dbReference type="OrthoDB" id="20035at2759"/>
<dbReference type="GO" id="GO:0061952">
    <property type="term" value="P:midbody abscission"/>
    <property type="evidence" value="ECO:0007669"/>
    <property type="project" value="UniProtKB-ARBA"/>
</dbReference>
<gene>
    <name evidence="10" type="ORF">ASIM_LOCUS14824</name>
</gene>
<evidence type="ECO:0000256" key="1">
    <source>
        <dbReference type="ARBA" id="ARBA00003580"/>
    </source>
</evidence>
<protein>
    <recommendedName>
        <fullName evidence="3">Lateral signaling target protein 2 homolog</fullName>
    </recommendedName>
</protein>
<dbReference type="GO" id="GO:0031901">
    <property type="term" value="C:early endosome membrane"/>
    <property type="evidence" value="ECO:0007669"/>
    <property type="project" value="TreeGrafter"/>
</dbReference>
<reference evidence="10 11" key="1">
    <citation type="submission" date="2018-11" db="EMBL/GenBank/DDBJ databases">
        <authorList>
            <consortium name="Pathogen Informatics"/>
        </authorList>
    </citation>
    <scope>NUCLEOTIDE SEQUENCE [LARGE SCALE GENOMIC DNA]</scope>
</reference>
<sequence>MLRVVTREELRAVELALCSGDSAVSSTVALQQCDAAGVEERPWADTFTICDFKQTTATVCSRSHIHPKKSSSTNAAQNSMPNINSVQSSTPNVDIDINSTNTNSHASNSPECDVNSSDTKPSSSSRPHSQSQLQSSSKTEVELTRREATASSSLHHYNEESDENDSSANNSPSPSRIAEDSCAVARRILSPTESASSLCDLQPSNNDNYNAEKHLIVSISAAGVDKNVADQSHVSGNNNCGATNAHALRARFRSSADIVHRLFVCIAGVADQLQTNYPADVRKVLKMVLQPNDVVPVYEVPGETASQPVNEEETGVEVQEALPLPSFVDDLEGVRWVPDSDCEQCTACATAFTLVRRRHHCRNCGRIFCSRCSANSLPLPELGYDRKVRVCNLCFLYKINPFSPCQPIPMGNSSAATVQHQPPQIHSSRNQNQQHAHLDSTFHMPGDATYNTVTSSSATTHSTSQAS</sequence>
<evidence type="ECO:0000256" key="7">
    <source>
        <dbReference type="PROSITE-ProRule" id="PRU00091"/>
    </source>
</evidence>
<dbReference type="SUPFAM" id="SSF57903">
    <property type="entry name" value="FYVE/PHD zinc finger"/>
    <property type="match status" value="1"/>
</dbReference>
<dbReference type="SMART" id="SM00064">
    <property type="entry name" value="FYVE"/>
    <property type="match status" value="1"/>
</dbReference>
<accession>A0A3P6RFD0</accession>
<dbReference type="InterPro" id="IPR013083">
    <property type="entry name" value="Znf_RING/FYVE/PHD"/>
</dbReference>
<evidence type="ECO:0000256" key="4">
    <source>
        <dbReference type="ARBA" id="ARBA00022723"/>
    </source>
</evidence>
<feature type="compositionally biased region" description="Polar residues" evidence="8">
    <location>
        <begin position="413"/>
        <end position="435"/>
    </location>
</feature>
<keyword evidence="4" id="KW-0479">Metal-binding</keyword>
<dbReference type="InterPro" id="IPR017455">
    <property type="entry name" value="Znf_FYVE-rel"/>
</dbReference>
<feature type="region of interest" description="Disordered" evidence="8">
    <location>
        <begin position="413"/>
        <end position="436"/>
    </location>
</feature>
<dbReference type="PROSITE" id="PS50178">
    <property type="entry name" value="ZF_FYVE"/>
    <property type="match status" value="1"/>
</dbReference>
<comment type="function">
    <text evidence="1">Negative regulator of epidermal growth factor receptor (EGFR) signaling.</text>
</comment>
<dbReference type="InterPro" id="IPR051118">
    <property type="entry name" value="LST-2"/>
</dbReference>
<evidence type="ECO:0000256" key="5">
    <source>
        <dbReference type="ARBA" id="ARBA00022771"/>
    </source>
</evidence>
<feature type="compositionally biased region" description="Basic and acidic residues" evidence="8">
    <location>
        <begin position="139"/>
        <end position="148"/>
    </location>
</feature>
<feature type="compositionally biased region" description="Polar residues" evidence="8">
    <location>
        <begin position="70"/>
        <end position="92"/>
    </location>
</feature>
<dbReference type="PANTHER" id="PTHR46465">
    <property type="entry name" value="LATERAL SIGNALING TARGET PROTEIN 2 HOMOLOG"/>
    <property type="match status" value="1"/>
</dbReference>
<evidence type="ECO:0000256" key="6">
    <source>
        <dbReference type="ARBA" id="ARBA00022833"/>
    </source>
</evidence>
<dbReference type="GO" id="GO:0005829">
    <property type="term" value="C:cytosol"/>
    <property type="evidence" value="ECO:0007669"/>
    <property type="project" value="UniProtKB-ARBA"/>
</dbReference>
<feature type="region of interest" description="Disordered" evidence="8">
    <location>
        <begin position="62"/>
        <end position="179"/>
    </location>
</feature>
<dbReference type="InterPro" id="IPR000306">
    <property type="entry name" value="Znf_FYVE"/>
</dbReference>
<comment type="similarity">
    <text evidence="2">Belongs to the lst-2 family.</text>
</comment>
<feature type="compositionally biased region" description="Low complexity" evidence="8">
    <location>
        <begin position="166"/>
        <end position="175"/>
    </location>
</feature>
<keyword evidence="5 7" id="KW-0863">Zinc-finger</keyword>
<dbReference type="GO" id="GO:0052629">
    <property type="term" value="F:phosphatidylinositol-3,5-bisphosphate 3-phosphatase activity"/>
    <property type="evidence" value="ECO:0007669"/>
    <property type="project" value="UniProtKB-ARBA"/>
</dbReference>
<dbReference type="Proteomes" id="UP000267096">
    <property type="component" value="Unassembled WGS sequence"/>
</dbReference>
<evidence type="ECO:0000256" key="3">
    <source>
        <dbReference type="ARBA" id="ARBA00019870"/>
    </source>
</evidence>
<name>A0A3P6RFD0_ANISI</name>
<evidence type="ECO:0000259" key="9">
    <source>
        <dbReference type="PROSITE" id="PS50178"/>
    </source>
</evidence>
<dbReference type="Gene3D" id="3.30.40.10">
    <property type="entry name" value="Zinc/RING finger domain, C3HC4 (zinc finger)"/>
    <property type="match status" value="1"/>
</dbReference>
<evidence type="ECO:0000313" key="10">
    <source>
        <dbReference type="EMBL" id="VDK53450.1"/>
    </source>
</evidence>
<dbReference type="AlphaFoldDB" id="A0A3P6RFD0"/>
<dbReference type="GO" id="GO:0004721">
    <property type="term" value="F:phosphoprotein phosphatase activity"/>
    <property type="evidence" value="ECO:0007669"/>
    <property type="project" value="UniProtKB-ARBA"/>
</dbReference>
<dbReference type="GO" id="GO:0060090">
    <property type="term" value="F:molecular adaptor activity"/>
    <property type="evidence" value="ECO:0007669"/>
    <property type="project" value="UniProtKB-ARBA"/>
</dbReference>
<evidence type="ECO:0000313" key="11">
    <source>
        <dbReference type="Proteomes" id="UP000267096"/>
    </source>
</evidence>
<feature type="domain" description="FYVE-type" evidence="9">
    <location>
        <begin position="339"/>
        <end position="395"/>
    </location>
</feature>
<dbReference type="GO" id="GO:0046474">
    <property type="term" value="P:glycerophospholipid biosynthetic process"/>
    <property type="evidence" value="ECO:0007669"/>
    <property type="project" value="UniProtKB-ARBA"/>
</dbReference>
<feature type="compositionally biased region" description="Low complexity" evidence="8">
    <location>
        <begin position="116"/>
        <end position="137"/>
    </location>
</feature>
<dbReference type="Pfam" id="PF01363">
    <property type="entry name" value="FYVE"/>
    <property type="match status" value="1"/>
</dbReference>